<evidence type="ECO:0000256" key="1">
    <source>
        <dbReference type="ARBA" id="ARBA00022741"/>
    </source>
</evidence>
<dbReference type="PROSITE" id="PS00211">
    <property type="entry name" value="ABC_TRANSPORTER_1"/>
    <property type="match status" value="1"/>
</dbReference>
<dbReference type="PANTHER" id="PTHR42798:SF4">
    <property type="entry name" value="ABC TRANSPORTER DOMAIN-CONTAINING PROTEIN"/>
    <property type="match status" value="1"/>
</dbReference>
<reference evidence="5 6" key="1">
    <citation type="journal article" date="2011" name="Stand. Genomic Sci.">
        <title>Complete genome sequence of Weeksella virosa type strain (9751).</title>
        <authorList>
            <person name="Lang E."/>
            <person name="Teshima H."/>
            <person name="Lucas S."/>
            <person name="Lapidus A."/>
            <person name="Hammon N."/>
            <person name="Deshpande S."/>
            <person name="Nolan M."/>
            <person name="Cheng J.F."/>
            <person name="Pitluck S."/>
            <person name="Liolios K."/>
            <person name="Pagani I."/>
            <person name="Mikhailova N."/>
            <person name="Ivanova N."/>
            <person name="Mavromatis K."/>
            <person name="Pati A."/>
            <person name="Tapia R."/>
            <person name="Han C."/>
            <person name="Goodwin L."/>
            <person name="Chen A."/>
            <person name="Palaniappan K."/>
            <person name="Land M."/>
            <person name="Hauser L."/>
            <person name="Chang Y.J."/>
            <person name="Jeffries C.D."/>
            <person name="Brambilla E.M."/>
            <person name="Kopitz M."/>
            <person name="Rohde M."/>
            <person name="Goker M."/>
            <person name="Tindall B.J."/>
            <person name="Detter J.C."/>
            <person name="Woyke T."/>
            <person name="Bristow J."/>
            <person name="Eisen J.A."/>
            <person name="Markowitz V."/>
            <person name="Hugenholtz P."/>
            <person name="Klenk H.P."/>
            <person name="Kyrpides N.C."/>
        </authorList>
    </citation>
    <scope>NUCLEOTIDE SEQUENCE [LARGE SCALE GENOMIC DNA]</scope>
    <source>
        <strain evidence="6">ATCC 43766 / DSM 16922 / JCM 21250 / NBRC 16016 / NCTC 11634 / CL345/78</strain>
    </source>
</reference>
<dbReference type="PANTHER" id="PTHR42798">
    <property type="entry name" value="LIPOPROTEIN-RELEASING SYSTEM ATP-BINDING PROTEIN LOLD"/>
    <property type="match status" value="1"/>
</dbReference>
<dbReference type="AlphaFoldDB" id="F0NYC5"/>
<dbReference type="InterPro" id="IPR003439">
    <property type="entry name" value="ABC_transporter-like_ATP-bd"/>
</dbReference>
<proteinExistence type="predicted"/>
<keyword evidence="1" id="KW-0547">Nucleotide-binding</keyword>
<sequence length="213" mass="25053">MKIKIDRLIPKPLETFGFDDSMIWDKTYEFEKENHYQIIAPSGVGKSTLINILYGIRKDYTGRVWFDEQDIRDFSVSRWTHERNTRLAYVFQGLHLFEELTLMENILLKNNLTNFSTKEKIENWIDRVGLSKHLYQKAAHLSYGQRQRIAVVRALCQPFDFLLLDEPFSHLDTENSQVLLDIIFEESLQQNAGIILTTLHPINDKRIQHAVTL</sequence>
<gene>
    <name evidence="5" type="ordered locus">Weevi_1421</name>
</gene>
<dbReference type="KEGG" id="wvi:Weevi_1421"/>
<keyword evidence="6" id="KW-1185">Reference proteome</keyword>
<evidence type="ECO:0000313" key="5">
    <source>
        <dbReference type="EMBL" id="ADX68122.1"/>
    </source>
</evidence>
<organism evidence="5 6">
    <name type="scientific">Weeksella virosa (strain ATCC 43766 / DSM 16922 / JCM 21250 / CCUG 30538 / CDC 9751 / IAM 14551 / NBRC 16016 / NCTC 11634 / CL345/78)</name>
    <dbReference type="NCBI Taxonomy" id="865938"/>
    <lineage>
        <taxon>Bacteria</taxon>
        <taxon>Pseudomonadati</taxon>
        <taxon>Bacteroidota</taxon>
        <taxon>Flavobacteriia</taxon>
        <taxon>Flavobacteriales</taxon>
        <taxon>Weeksellaceae</taxon>
        <taxon>Weeksella</taxon>
    </lineage>
</organism>
<evidence type="ECO:0000256" key="3">
    <source>
        <dbReference type="ARBA" id="ARBA00022967"/>
    </source>
</evidence>
<dbReference type="EMBL" id="CP002455">
    <property type="protein sequence ID" value="ADX68122.1"/>
    <property type="molecule type" value="Genomic_DNA"/>
</dbReference>
<name>F0NYC5_WEEVC</name>
<dbReference type="Pfam" id="PF00005">
    <property type="entry name" value="ABC_tran"/>
    <property type="match status" value="1"/>
</dbReference>
<dbReference type="HOGENOM" id="CLU_000604_1_22_10"/>
<feature type="domain" description="ABC transporter" evidence="4">
    <location>
        <begin position="3"/>
        <end position="210"/>
    </location>
</feature>
<evidence type="ECO:0000313" key="6">
    <source>
        <dbReference type="Proteomes" id="UP000008641"/>
    </source>
</evidence>
<keyword evidence="2" id="KW-0067">ATP-binding</keyword>
<dbReference type="GO" id="GO:0005524">
    <property type="term" value="F:ATP binding"/>
    <property type="evidence" value="ECO:0007669"/>
    <property type="project" value="UniProtKB-KW"/>
</dbReference>
<dbReference type="RefSeq" id="WP_013598511.1">
    <property type="nucleotide sequence ID" value="NC_015144.1"/>
</dbReference>
<evidence type="ECO:0000256" key="2">
    <source>
        <dbReference type="ARBA" id="ARBA00022840"/>
    </source>
</evidence>
<dbReference type="STRING" id="865938.Weevi_1421"/>
<dbReference type="GO" id="GO:0016887">
    <property type="term" value="F:ATP hydrolysis activity"/>
    <property type="evidence" value="ECO:0007669"/>
    <property type="project" value="InterPro"/>
</dbReference>
<dbReference type="InterPro" id="IPR003593">
    <property type="entry name" value="AAA+_ATPase"/>
</dbReference>
<dbReference type="OrthoDB" id="1098100at2"/>
<dbReference type="eggNOG" id="COG1136">
    <property type="taxonomic scope" value="Bacteria"/>
</dbReference>
<dbReference type="InterPro" id="IPR017871">
    <property type="entry name" value="ABC_transporter-like_CS"/>
</dbReference>
<accession>F0NYC5</accession>
<dbReference type="SUPFAM" id="SSF52540">
    <property type="entry name" value="P-loop containing nucleoside triphosphate hydrolases"/>
    <property type="match status" value="1"/>
</dbReference>
<reference evidence="6" key="2">
    <citation type="journal article" date="2011" name="Stand. Genomic Sci.">
        <title>Complete genome sequence of Weeksella virosa type strain (9751T).</title>
        <authorList>
            <person name="Lang E."/>
            <person name="Teshima H."/>
            <person name="Lucas S."/>
            <person name="Lapidus A."/>
            <person name="Hammon N."/>
            <person name="Deshpande S."/>
            <person name="Nolan M."/>
            <person name="Cheng J."/>
            <person name="Pitluck S."/>
            <person name="Liolios K."/>
            <person name="Pagani I."/>
            <person name="Mikhailova N."/>
            <person name="Ivanova N."/>
            <person name="Mavromatis K."/>
            <person name="Pati A."/>
            <person name="Tapia R."/>
            <person name="Han C."/>
            <person name="Goodwin L."/>
            <person name="Chen A."/>
            <person name="Palaniappan K."/>
            <person name="Land M."/>
            <person name="Hauser L."/>
            <person name="Chang Y."/>
            <person name="Jeffries C."/>
            <person name="Brambilla E."/>
            <person name="Kopitz M."/>
            <person name="Rohde M."/>
            <person name="Goker M."/>
            <person name="Tindall B."/>
            <person name="Detter J."/>
            <person name="Woyke T."/>
            <person name="Bristow J."/>
            <person name="Eisen J."/>
            <person name="Markowitz V."/>
            <person name="Hugenholtz P."/>
            <person name="Klenk H."/>
            <person name="Kyrpides N."/>
        </authorList>
    </citation>
    <scope>NUCLEOTIDE SEQUENCE [LARGE SCALE GENOMIC DNA]</scope>
    <source>
        <strain evidence="6">ATCC 43766 / DSM 16922 / JCM 21250 / NBRC 16016 / NCTC 11634 / CL345/78</strain>
    </source>
</reference>
<dbReference type="SMART" id="SM00382">
    <property type="entry name" value="AAA"/>
    <property type="match status" value="1"/>
</dbReference>
<dbReference type="InterPro" id="IPR027417">
    <property type="entry name" value="P-loop_NTPase"/>
</dbReference>
<dbReference type="Proteomes" id="UP000008641">
    <property type="component" value="Chromosome"/>
</dbReference>
<dbReference type="PROSITE" id="PS50893">
    <property type="entry name" value="ABC_TRANSPORTER_2"/>
    <property type="match status" value="1"/>
</dbReference>
<keyword evidence="3" id="KW-1278">Translocase</keyword>
<dbReference type="Gene3D" id="3.40.50.300">
    <property type="entry name" value="P-loop containing nucleotide triphosphate hydrolases"/>
    <property type="match status" value="1"/>
</dbReference>
<evidence type="ECO:0000259" key="4">
    <source>
        <dbReference type="PROSITE" id="PS50893"/>
    </source>
</evidence>
<protein>
    <submittedName>
        <fullName evidence="5">ABC transporter related protein</fullName>
    </submittedName>
</protein>